<proteinExistence type="predicted"/>
<reference evidence="2 3" key="1">
    <citation type="submission" date="2016-10" db="EMBL/GenBank/DDBJ databases">
        <title>Rodentibacter gen. nov. and new species.</title>
        <authorList>
            <person name="Christensen H."/>
        </authorList>
    </citation>
    <scope>NUCLEOTIDE SEQUENCE [LARGE SCALE GENOMIC DNA]</scope>
    <source>
        <strain evidence="2 3">Ac69</strain>
    </source>
</reference>
<accession>A0A1V3I6M4</accession>
<dbReference type="STRING" id="1908258.BKK48_09660"/>
<protein>
    <submittedName>
        <fullName evidence="2">Uncharacterized protein</fullName>
    </submittedName>
</protein>
<feature type="compositionally biased region" description="Polar residues" evidence="1">
    <location>
        <begin position="1"/>
        <end position="11"/>
    </location>
</feature>
<evidence type="ECO:0000256" key="1">
    <source>
        <dbReference type="SAM" id="MobiDB-lite"/>
    </source>
</evidence>
<keyword evidence="3" id="KW-1185">Reference proteome</keyword>
<feature type="region of interest" description="Disordered" evidence="1">
    <location>
        <begin position="1"/>
        <end position="39"/>
    </location>
</feature>
<organism evidence="2 3">
    <name type="scientific">Rodentibacter heidelbergensis</name>
    <dbReference type="NCBI Taxonomy" id="1908258"/>
    <lineage>
        <taxon>Bacteria</taxon>
        <taxon>Pseudomonadati</taxon>
        <taxon>Pseudomonadota</taxon>
        <taxon>Gammaproteobacteria</taxon>
        <taxon>Pasteurellales</taxon>
        <taxon>Pasteurellaceae</taxon>
        <taxon>Rodentibacter</taxon>
    </lineage>
</organism>
<evidence type="ECO:0000313" key="2">
    <source>
        <dbReference type="EMBL" id="OOF35554.1"/>
    </source>
</evidence>
<feature type="compositionally biased region" description="Basic and acidic residues" evidence="1">
    <location>
        <begin position="12"/>
        <end position="22"/>
    </location>
</feature>
<dbReference type="Proteomes" id="UP000189437">
    <property type="component" value="Unassembled WGS sequence"/>
</dbReference>
<name>A0A1V3I6M4_9PAST</name>
<evidence type="ECO:0000313" key="3">
    <source>
        <dbReference type="Proteomes" id="UP000189437"/>
    </source>
</evidence>
<sequence>MKSAVETYTSNRQEEAEREVRRLKSHLQQAEAQGNEEAKNQLQAEIALAEEKAQSWGTGGRTKRTIDAITNAGLIALSGGSSQSVATAVASPYVNQLIKNVTKDYPALNIPTHILWGAVEAELMGSNAQTGAISTAAGELGAKYLTEHLYGKESKNLSETERSQIKEMAKALAGVAGGLVAAGQGASAVKILKESSVGMTVANNAVEYNYLTANEAARKAELMMLIQTEINPEKKAQYQEELDDIIAKDIRTQKEIEDSCPRFGKGSSACQASILDAEKARQSYNRYSDEFQPLGYSKEKRQYKNVFAYDYGRTNEALAGKDPLTLQKEAFAVEVAKAKNTLPEQEYNWVSNGIDLGKLGEFQGWGRTIKGLPKAVNSNKNLPIIGKTIGYGDVKLIYRQDDNFLSKNNHKGALKAYIGENGDLIPANPTGSASVQSHVRGGNSKNSPFISFTDPRYSNGVKSYGKETISINLQRLSDDIKAGKLPNTQIILHSELKYFLDGLVNDARARYELNSTTRNRVKLERAIDDLNNVKRDGECLIKGCVPSEYILRGK</sequence>
<dbReference type="EMBL" id="MLHH01000031">
    <property type="protein sequence ID" value="OOF35554.1"/>
    <property type="molecule type" value="Genomic_DNA"/>
</dbReference>
<gene>
    <name evidence="2" type="ORF">BKK48_09660</name>
</gene>
<dbReference type="AlphaFoldDB" id="A0A1V3I6M4"/>
<comment type="caution">
    <text evidence="2">The sequence shown here is derived from an EMBL/GenBank/DDBJ whole genome shotgun (WGS) entry which is preliminary data.</text>
</comment>